<protein>
    <submittedName>
        <fullName evidence="1">Uncharacterized protein</fullName>
    </submittedName>
</protein>
<gene>
    <name evidence="1" type="ORF">V6M85_01785</name>
</gene>
<sequence length="305" mass="35034">MNQVHEILEDSLSSFLKLLLLGDLLNISIDEKDAERLLQASSNIALDLTRGIMRKRFGNDKIKKIDESLNNVYLTFESIDTTPELYRLLVKKLSDIAKKSDLELIWKDLEEFENYLLKFNKKEIEETELGSVLHTISEMKKALINYLASIKGDNSEAILIIKNDNFNLILGDKVYELKISGLSNSEKSSSDSLRLQKALELVLNEEEKIKRKMILGEVFSISKIKDKNGKIINAMISFADSKEILDLRKTSNITIRFLRKIDDLCLFISGNNLYAITPCNTEFELDTEYIYKGENKFEKLINFNS</sequence>
<evidence type="ECO:0000313" key="2">
    <source>
        <dbReference type="Proteomes" id="UP001432202"/>
    </source>
</evidence>
<dbReference type="AlphaFoldDB" id="A0AAX4L1M4"/>
<keyword evidence="2" id="KW-1185">Reference proteome</keyword>
<proteinExistence type="predicted"/>
<dbReference type="EMBL" id="CP146016">
    <property type="protein sequence ID" value="WWQ60834.1"/>
    <property type="molecule type" value="Genomic_DNA"/>
</dbReference>
<dbReference type="RefSeq" id="WP_338602228.1">
    <property type="nucleotide sequence ID" value="NZ_CP146016.1"/>
</dbReference>
<organism evidence="1 2">
    <name type="scientific">Sulfolobus tengchongensis</name>
    <dbReference type="NCBI Taxonomy" id="207809"/>
    <lineage>
        <taxon>Archaea</taxon>
        <taxon>Thermoproteota</taxon>
        <taxon>Thermoprotei</taxon>
        <taxon>Sulfolobales</taxon>
        <taxon>Sulfolobaceae</taxon>
        <taxon>Sulfolobus</taxon>
    </lineage>
</organism>
<evidence type="ECO:0000313" key="1">
    <source>
        <dbReference type="EMBL" id="WWQ60834.1"/>
    </source>
</evidence>
<dbReference type="Proteomes" id="UP001432202">
    <property type="component" value="Chromosome"/>
</dbReference>
<reference evidence="1 2" key="1">
    <citation type="submission" date="2024-02" db="EMBL/GenBank/DDBJ databases">
        <title>STSV induces naive adaptation in Sulfolobus.</title>
        <authorList>
            <person name="Xiang X."/>
            <person name="Song M."/>
        </authorList>
    </citation>
    <scope>NUCLEOTIDE SEQUENCE [LARGE SCALE GENOMIC DNA]</scope>
    <source>
        <strain evidence="1 2">RT2</strain>
    </source>
</reference>
<accession>A0AAX4L1M4</accession>
<name>A0AAX4L1M4_9CREN</name>
<dbReference type="GeneID" id="89335460"/>